<reference evidence="6" key="1">
    <citation type="submission" date="2023-03" db="EMBL/GenBank/DDBJ databases">
        <title>Massive genome expansion in bonnet fungi (Mycena s.s.) driven by repeated elements and novel gene families across ecological guilds.</title>
        <authorList>
            <consortium name="Lawrence Berkeley National Laboratory"/>
            <person name="Harder C.B."/>
            <person name="Miyauchi S."/>
            <person name="Viragh M."/>
            <person name="Kuo A."/>
            <person name="Thoen E."/>
            <person name="Andreopoulos B."/>
            <person name="Lu D."/>
            <person name="Skrede I."/>
            <person name="Drula E."/>
            <person name="Henrissat B."/>
            <person name="Morin E."/>
            <person name="Kohler A."/>
            <person name="Barry K."/>
            <person name="LaButti K."/>
            <person name="Morin E."/>
            <person name="Salamov A."/>
            <person name="Lipzen A."/>
            <person name="Mereny Z."/>
            <person name="Hegedus B."/>
            <person name="Baldrian P."/>
            <person name="Stursova M."/>
            <person name="Weitz H."/>
            <person name="Taylor A."/>
            <person name="Grigoriev I.V."/>
            <person name="Nagy L.G."/>
            <person name="Martin F."/>
            <person name="Kauserud H."/>
        </authorList>
    </citation>
    <scope>NUCLEOTIDE SEQUENCE</scope>
    <source>
        <strain evidence="6">9144</strain>
    </source>
</reference>
<evidence type="ECO:0000259" key="5">
    <source>
        <dbReference type="Pfam" id="PF00732"/>
    </source>
</evidence>
<evidence type="ECO:0000256" key="4">
    <source>
        <dbReference type="ARBA" id="ARBA00022827"/>
    </source>
</evidence>
<comment type="similarity">
    <text evidence="2">Belongs to the GMC oxidoreductase family.</text>
</comment>
<evidence type="ECO:0000313" key="7">
    <source>
        <dbReference type="Proteomes" id="UP001219525"/>
    </source>
</evidence>
<keyword evidence="4" id="KW-0274">FAD</keyword>
<accession>A0AAD6VIY5</accession>
<evidence type="ECO:0000313" key="6">
    <source>
        <dbReference type="EMBL" id="KAJ7213441.1"/>
    </source>
</evidence>
<dbReference type="PANTHER" id="PTHR11552">
    <property type="entry name" value="GLUCOSE-METHANOL-CHOLINE GMC OXIDOREDUCTASE"/>
    <property type="match status" value="1"/>
</dbReference>
<dbReference type="EMBL" id="JARJCW010000021">
    <property type="protein sequence ID" value="KAJ7213441.1"/>
    <property type="molecule type" value="Genomic_DNA"/>
</dbReference>
<organism evidence="6 7">
    <name type="scientific">Mycena pura</name>
    <dbReference type="NCBI Taxonomy" id="153505"/>
    <lineage>
        <taxon>Eukaryota</taxon>
        <taxon>Fungi</taxon>
        <taxon>Dikarya</taxon>
        <taxon>Basidiomycota</taxon>
        <taxon>Agaricomycotina</taxon>
        <taxon>Agaricomycetes</taxon>
        <taxon>Agaricomycetidae</taxon>
        <taxon>Agaricales</taxon>
        <taxon>Marasmiineae</taxon>
        <taxon>Mycenaceae</taxon>
        <taxon>Mycena</taxon>
    </lineage>
</organism>
<keyword evidence="7" id="KW-1185">Reference proteome</keyword>
<dbReference type="Proteomes" id="UP001219525">
    <property type="component" value="Unassembled WGS sequence"/>
</dbReference>
<feature type="non-terminal residue" evidence="6">
    <location>
        <position position="1"/>
    </location>
</feature>
<sequence length="73" mass="7755">ALKLVLVVAGVLNSPLVLKRTGIGHPDALAYIGVPLVATLPGVGENYQDHPSIPMSYVARPDGQTFDEFLRGE</sequence>
<dbReference type="GO" id="GO:0016614">
    <property type="term" value="F:oxidoreductase activity, acting on CH-OH group of donors"/>
    <property type="evidence" value="ECO:0007669"/>
    <property type="project" value="InterPro"/>
</dbReference>
<evidence type="ECO:0000256" key="3">
    <source>
        <dbReference type="ARBA" id="ARBA00022630"/>
    </source>
</evidence>
<dbReference type="GO" id="GO:0050660">
    <property type="term" value="F:flavin adenine dinucleotide binding"/>
    <property type="evidence" value="ECO:0007669"/>
    <property type="project" value="InterPro"/>
</dbReference>
<protein>
    <recommendedName>
        <fullName evidence="5">Glucose-methanol-choline oxidoreductase N-terminal domain-containing protein</fullName>
    </recommendedName>
</protein>
<comment type="caution">
    <text evidence="6">The sequence shown here is derived from an EMBL/GenBank/DDBJ whole genome shotgun (WGS) entry which is preliminary data.</text>
</comment>
<feature type="non-terminal residue" evidence="6">
    <location>
        <position position="73"/>
    </location>
</feature>
<dbReference type="InterPro" id="IPR000172">
    <property type="entry name" value="GMC_OxRdtase_N"/>
</dbReference>
<proteinExistence type="inferred from homology"/>
<feature type="domain" description="Glucose-methanol-choline oxidoreductase N-terminal" evidence="5">
    <location>
        <begin position="3"/>
        <end position="51"/>
    </location>
</feature>
<dbReference type="InterPro" id="IPR012132">
    <property type="entry name" value="GMC_OxRdtase"/>
</dbReference>
<comment type="cofactor">
    <cofactor evidence="1">
        <name>FAD</name>
        <dbReference type="ChEBI" id="CHEBI:57692"/>
    </cofactor>
</comment>
<name>A0AAD6VIY5_9AGAR</name>
<dbReference type="PANTHER" id="PTHR11552:SF147">
    <property type="entry name" value="CHOLINE DEHYDROGENASE, MITOCHONDRIAL"/>
    <property type="match status" value="1"/>
</dbReference>
<evidence type="ECO:0000256" key="1">
    <source>
        <dbReference type="ARBA" id="ARBA00001974"/>
    </source>
</evidence>
<dbReference type="Pfam" id="PF00732">
    <property type="entry name" value="GMC_oxred_N"/>
    <property type="match status" value="1"/>
</dbReference>
<dbReference type="Gene3D" id="3.30.560.10">
    <property type="entry name" value="Glucose Oxidase, domain 3"/>
    <property type="match status" value="1"/>
</dbReference>
<gene>
    <name evidence="6" type="ORF">GGX14DRAFT_340263</name>
</gene>
<evidence type="ECO:0000256" key="2">
    <source>
        <dbReference type="ARBA" id="ARBA00010790"/>
    </source>
</evidence>
<dbReference type="Gene3D" id="3.50.50.60">
    <property type="entry name" value="FAD/NAD(P)-binding domain"/>
    <property type="match status" value="1"/>
</dbReference>
<dbReference type="SUPFAM" id="SSF51905">
    <property type="entry name" value="FAD/NAD(P)-binding domain"/>
    <property type="match status" value="1"/>
</dbReference>
<keyword evidence="3" id="KW-0285">Flavoprotein</keyword>
<dbReference type="InterPro" id="IPR036188">
    <property type="entry name" value="FAD/NAD-bd_sf"/>
</dbReference>
<dbReference type="AlphaFoldDB" id="A0AAD6VIY5"/>